<name>A0AA40F300_9PEZI</name>
<accession>A0AA40F300</accession>
<feature type="non-terminal residue" evidence="2">
    <location>
        <position position="1"/>
    </location>
</feature>
<keyword evidence="3" id="KW-1185">Reference proteome</keyword>
<reference evidence="2" key="1">
    <citation type="submission" date="2023-06" db="EMBL/GenBank/DDBJ databases">
        <title>Genome-scale phylogeny and comparative genomics of the fungal order Sordariales.</title>
        <authorList>
            <consortium name="Lawrence Berkeley National Laboratory"/>
            <person name="Hensen N."/>
            <person name="Bonometti L."/>
            <person name="Westerberg I."/>
            <person name="Brannstrom I.O."/>
            <person name="Guillou S."/>
            <person name="Cros-Aarteil S."/>
            <person name="Calhoun S."/>
            <person name="Haridas S."/>
            <person name="Kuo A."/>
            <person name="Mondo S."/>
            <person name="Pangilinan J."/>
            <person name="Riley R."/>
            <person name="LaButti K."/>
            <person name="Andreopoulos B."/>
            <person name="Lipzen A."/>
            <person name="Chen C."/>
            <person name="Yanf M."/>
            <person name="Daum C."/>
            <person name="Ng V."/>
            <person name="Clum A."/>
            <person name="Steindorff A."/>
            <person name="Ohm R."/>
            <person name="Martin F."/>
            <person name="Silar P."/>
            <person name="Natvig D."/>
            <person name="Lalanne C."/>
            <person name="Gautier V."/>
            <person name="Ament-velasquez S.L."/>
            <person name="Kruys A."/>
            <person name="Hutchinson M.I."/>
            <person name="Powell A.J."/>
            <person name="Barry K."/>
            <person name="Miller A.N."/>
            <person name="Grigoriev I.V."/>
            <person name="Debuchy R."/>
            <person name="Gladieux P."/>
            <person name="Thoren M.H."/>
            <person name="Johannesson H."/>
        </authorList>
    </citation>
    <scope>NUCLEOTIDE SEQUENCE</scope>
    <source>
        <strain evidence="2">SMH3187-1</strain>
    </source>
</reference>
<dbReference type="Pfam" id="PF01926">
    <property type="entry name" value="MMR_HSR1"/>
    <property type="match status" value="1"/>
</dbReference>
<dbReference type="InterPro" id="IPR006073">
    <property type="entry name" value="GTP-bd"/>
</dbReference>
<evidence type="ECO:0000259" key="1">
    <source>
        <dbReference type="Pfam" id="PF01926"/>
    </source>
</evidence>
<sequence length="182" mass="19998">VVGPSGSGKSTFIASVSEASNAEAKALIGHGLDPCTLPARVTEPVSGNRLTLLDTPGFNDQTRSDLDILSEIASFLTSKNLPPIWAIVFTHAITENRVTGSSRLNLNIAKALCGERFYSRLALLTTMWNKMPSDEARELYRKRETQILTSSTFWGEMNERGCQHARFDDSSTSGMDFLKQLL</sequence>
<dbReference type="GO" id="GO:0005525">
    <property type="term" value="F:GTP binding"/>
    <property type="evidence" value="ECO:0007669"/>
    <property type="project" value="InterPro"/>
</dbReference>
<feature type="domain" description="G" evidence="1">
    <location>
        <begin position="1"/>
        <end position="62"/>
    </location>
</feature>
<gene>
    <name evidence="2" type="ORF">B0T18DRAFT_305272</name>
</gene>
<dbReference type="SUPFAM" id="SSF52540">
    <property type="entry name" value="P-loop containing nucleoside triphosphate hydrolases"/>
    <property type="match status" value="1"/>
</dbReference>
<dbReference type="AlphaFoldDB" id="A0AA40F300"/>
<organism evidence="2 3">
    <name type="scientific">Schizothecium vesticola</name>
    <dbReference type="NCBI Taxonomy" id="314040"/>
    <lineage>
        <taxon>Eukaryota</taxon>
        <taxon>Fungi</taxon>
        <taxon>Dikarya</taxon>
        <taxon>Ascomycota</taxon>
        <taxon>Pezizomycotina</taxon>
        <taxon>Sordariomycetes</taxon>
        <taxon>Sordariomycetidae</taxon>
        <taxon>Sordariales</taxon>
        <taxon>Schizotheciaceae</taxon>
        <taxon>Schizothecium</taxon>
    </lineage>
</organism>
<comment type="caution">
    <text evidence="2">The sequence shown here is derived from an EMBL/GenBank/DDBJ whole genome shotgun (WGS) entry which is preliminary data.</text>
</comment>
<evidence type="ECO:0000313" key="3">
    <source>
        <dbReference type="Proteomes" id="UP001172155"/>
    </source>
</evidence>
<dbReference type="Proteomes" id="UP001172155">
    <property type="component" value="Unassembled WGS sequence"/>
</dbReference>
<dbReference type="EMBL" id="JAUKUD010000003">
    <property type="protein sequence ID" value="KAK0750259.1"/>
    <property type="molecule type" value="Genomic_DNA"/>
</dbReference>
<dbReference type="Gene3D" id="3.40.50.300">
    <property type="entry name" value="P-loop containing nucleotide triphosphate hydrolases"/>
    <property type="match status" value="1"/>
</dbReference>
<feature type="non-terminal residue" evidence="2">
    <location>
        <position position="182"/>
    </location>
</feature>
<evidence type="ECO:0000313" key="2">
    <source>
        <dbReference type="EMBL" id="KAK0750259.1"/>
    </source>
</evidence>
<proteinExistence type="predicted"/>
<protein>
    <recommendedName>
        <fullName evidence="1">G domain-containing protein</fullName>
    </recommendedName>
</protein>
<dbReference type="InterPro" id="IPR027417">
    <property type="entry name" value="P-loop_NTPase"/>
</dbReference>